<organism evidence="1 2">
    <name type="scientific">Vreelandella aquamarina</name>
    <dbReference type="NCBI Taxonomy" id="77097"/>
    <lineage>
        <taxon>Bacteria</taxon>
        <taxon>Pseudomonadati</taxon>
        <taxon>Pseudomonadota</taxon>
        <taxon>Gammaproteobacteria</taxon>
        <taxon>Oceanospirillales</taxon>
        <taxon>Halomonadaceae</taxon>
        <taxon>Vreelandella</taxon>
    </lineage>
</organism>
<evidence type="ECO:0000313" key="1">
    <source>
        <dbReference type="EMBL" id="MBZ5488955.1"/>
    </source>
</evidence>
<dbReference type="EMBL" id="JABYQT010000013">
    <property type="protein sequence ID" value="MBZ5488955.1"/>
    <property type="molecule type" value="Genomic_DNA"/>
</dbReference>
<dbReference type="Proteomes" id="UP001319846">
    <property type="component" value="Unassembled WGS sequence"/>
</dbReference>
<keyword evidence="2" id="KW-1185">Reference proteome</keyword>
<protein>
    <submittedName>
        <fullName evidence="1">Uncharacterized protein</fullName>
    </submittedName>
</protein>
<gene>
    <name evidence="1" type="ORF">HW452_15635</name>
</gene>
<accession>A0ACC5VYL6</accession>
<reference evidence="1" key="1">
    <citation type="submission" date="2020-06" db="EMBL/GenBank/DDBJ databases">
        <title>Whole Genome Sequence of Halomonas aquamarina MB598.</title>
        <authorList>
            <person name="Pervaiz M."/>
            <person name="Fariq A."/>
            <person name="Yasmin A."/>
            <person name="Welch M."/>
        </authorList>
    </citation>
    <scope>NUCLEOTIDE SEQUENCE</scope>
    <source>
        <strain evidence="1">MB598</strain>
    </source>
</reference>
<evidence type="ECO:0000313" key="2">
    <source>
        <dbReference type="Proteomes" id="UP001319846"/>
    </source>
</evidence>
<sequence length="255" mass="28867">MSALTPGQLIAMQRRGSLFVQHLKNESRILFDYQNIFQDWLNDCQLVKPNVGDVTTCAESIIFFSSWPSDYRLNGWKADVLYCVTRDFLIKSLAMSSKLVFGIEDIECALQETNIYPRFDVDSLRRFREIKSAYRSGRMQPDISFESVDSDVSNVVNGIGLSQRKDGIGSMESFMINLSTRQFNSAYEKLRSLEAAYLIARSNGMYHPKHMSLMKFIKSPNAYGSSQVRSQKTLGGYMDDVLAILANKAMHATSA</sequence>
<comment type="caution">
    <text evidence="1">The sequence shown here is derived from an EMBL/GenBank/DDBJ whole genome shotgun (WGS) entry which is preliminary data.</text>
</comment>
<name>A0ACC5VYL6_9GAMM</name>
<proteinExistence type="predicted"/>